<dbReference type="Gene3D" id="3.30.460.40">
    <property type="match status" value="1"/>
</dbReference>
<dbReference type="Proteomes" id="UP000184188">
    <property type="component" value="Unassembled WGS sequence"/>
</dbReference>
<evidence type="ECO:0000313" key="2">
    <source>
        <dbReference type="Proteomes" id="UP000184188"/>
    </source>
</evidence>
<dbReference type="EMBL" id="KV878337">
    <property type="protein sequence ID" value="OJJ50322.1"/>
    <property type="molecule type" value="Genomic_DNA"/>
</dbReference>
<dbReference type="GeneID" id="34611976"/>
<dbReference type="VEuPathDB" id="FungiDB:ASPZODRAFT_149677"/>
<gene>
    <name evidence="1" type="ORF">ASPZODRAFT_149677</name>
</gene>
<accession>A0A1L9SSY9</accession>
<organism evidence="1 2">
    <name type="scientific">Penicilliopsis zonata CBS 506.65</name>
    <dbReference type="NCBI Taxonomy" id="1073090"/>
    <lineage>
        <taxon>Eukaryota</taxon>
        <taxon>Fungi</taxon>
        <taxon>Dikarya</taxon>
        <taxon>Ascomycota</taxon>
        <taxon>Pezizomycotina</taxon>
        <taxon>Eurotiomycetes</taxon>
        <taxon>Eurotiomycetidae</taxon>
        <taxon>Eurotiales</taxon>
        <taxon>Aspergillaceae</taxon>
        <taxon>Penicilliopsis</taxon>
    </lineage>
</organism>
<protein>
    <recommendedName>
        <fullName evidence="3">Poly A polymerase head domain-containing protein</fullName>
    </recommendedName>
</protein>
<dbReference type="AlphaFoldDB" id="A0A1L9SSY9"/>
<dbReference type="OrthoDB" id="10066232at2759"/>
<keyword evidence="2" id="KW-1185">Reference proteome</keyword>
<dbReference type="RefSeq" id="XP_022584832.1">
    <property type="nucleotide sequence ID" value="XM_022725511.1"/>
</dbReference>
<dbReference type="STRING" id="1073090.A0A1L9SSY9"/>
<name>A0A1L9SSY9_9EURO</name>
<proteinExistence type="predicted"/>
<dbReference type="SUPFAM" id="SSF81301">
    <property type="entry name" value="Nucleotidyltransferase"/>
    <property type="match status" value="1"/>
</dbReference>
<evidence type="ECO:0000313" key="1">
    <source>
        <dbReference type="EMBL" id="OJJ50322.1"/>
    </source>
</evidence>
<reference evidence="2" key="1">
    <citation type="journal article" date="2017" name="Genome Biol.">
        <title>Comparative genomics reveals high biological diversity and specific adaptations in the industrially and medically important fungal genus Aspergillus.</title>
        <authorList>
            <person name="de Vries R.P."/>
            <person name="Riley R."/>
            <person name="Wiebenga A."/>
            <person name="Aguilar-Osorio G."/>
            <person name="Amillis S."/>
            <person name="Uchima C.A."/>
            <person name="Anderluh G."/>
            <person name="Asadollahi M."/>
            <person name="Askin M."/>
            <person name="Barry K."/>
            <person name="Battaglia E."/>
            <person name="Bayram O."/>
            <person name="Benocci T."/>
            <person name="Braus-Stromeyer S.A."/>
            <person name="Caldana C."/>
            <person name="Canovas D."/>
            <person name="Cerqueira G.C."/>
            <person name="Chen F."/>
            <person name="Chen W."/>
            <person name="Choi C."/>
            <person name="Clum A."/>
            <person name="Dos Santos R.A."/>
            <person name="Damasio A.R."/>
            <person name="Diallinas G."/>
            <person name="Emri T."/>
            <person name="Fekete E."/>
            <person name="Flipphi M."/>
            <person name="Freyberg S."/>
            <person name="Gallo A."/>
            <person name="Gournas C."/>
            <person name="Habgood R."/>
            <person name="Hainaut M."/>
            <person name="Harispe M.L."/>
            <person name="Henrissat B."/>
            <person name="Hilden K.S."/>
            <person name="Hope R."/>
            <person name="Hossain A."/>
            <person name="Karabika E."/>
            <person name="Karaffa L."/>
            <person name="Karanyi Z."/>
            <person name="Krasevec N."/>
            <person name="Kuo A."/>
            <person name="Kusch H."/>
            <person name="LaButti K."/>
            <person name="Lagendijk E.L."/>
            <person name="Lapidus A."/>
            <person name="Levasseur A."/>
            <person name="Lindquist E."/>
            <person name="Lipzen A."/>
            <person name="Logrieco A.F."/>
            <person name="MacCabe A."/>
            <person name="Maekelae M.R."/>
            <person name="Malavazi I."/>
            <person name="Melin P."/>
            <person name="Meyer V."/>
            <person name="Mielnichuk N."/>
            <person name="Miskei M."/>
            <person name="Molnar A.P."/>
            <person name="Mule G."/>
            <person name="Ngan C.Y."/>
            <person name="Orejas M."/>
            <person name="Orosz E."/>
            <person name="Ouedraogo J.P."/>
            <person name="Overkamp K.M."/>
            <person name="Park H.-S."/>
            <person name="Perrone G."/>
            <person name="Piumi F."/>
            <person name="Punt P.J."/>
            <person name="Ram A.F."/>
            <person name="Ramon A."/>
            <person name="Rauscher S."/>
            <person name="Record E."/>
            <person name="Riano-Pachon D.M."/>
            <person name="Robert V."/>
            <person name="Roehrig J."/>
            <person name="Ruller R."/>
            <person name="Salamov A."/>
            <person name="Salih N.S."/>
            <person name="Samson R.A."/>
            <person name="Sandor E."/>
            <person name="Sanguinetti M."/>
            <person name="Schuetze T."/>
            <person name="Sepcic K."/>
            <person name="Shelest E."/>
            <person name="Sherlock G."/>
            <person name="Sophianopoulou V."/>
            <person name="Squina F.M."/>
            <person name="Sun H."/>
            <person name="Susca A."/>
            <person name="Todd R.B."/>
            <person name="Tsang A."/>
            <person name="Unkles S.E."/>
            <person name="van de Wiele N."/>
            <person name="van Rossen-Uffink D."/>
            <person name="Oliveira J.V."/>
            <person name="Vesth T.C."/>
            <person name="Visser J."/>
            <person name="Yu J.-H."/>
            <person name="Zhou M."/>
            <person name="Andersen M.R."/>
            <person name="Archer D.B."/>
            <person name="Baker S.E."/>
            <person name="Benoit I."/>
            <person name="Brakhage A.A."/>
            <person name="Braus G.H."/>
            <person name="Fischer R."/>
            <person name="Frisvad J.C."/>
            <person name="Goldman G.H."/>
            <person name="Houbraken J."/>
            <person name="Oakley B."/>
            <person name="Pocsi I."/>
            <person name="Scazzocchio C."/>
            <person name="Seiboth B."/>
            <person name="vanKuyk P.A."/>
            <person name="Wortman J."/>
            <person name="Dyer P.S."/>
            <person name="Grigoriev I.V."/>
        </authorList>
    </citation>
    <scope>NUCLEOTIDE SEQUENCE [LARGE SCALE GENOMIC DNA]</scope>
    <source>
        <strain evidence="2">CBS 506.65</strain>
    </source>
</reference>
<dbReference type="InterPro" id="IPR043519">
    <property type="entry name" value="NT_sf"/>
</dbReference>
<sequence>MEQTQEQVLKNLFRSLDKSAKETTTALAGANIRHGFIGGYATSLLGGLILTRDIDIIVDAEPSDTRNLLLQAHPGFRLTQSNKLVFVDGEESIPIELLRGGSTRQLKLPDANTVSLLSVTASSRPGRIENTPIPILAPAVLVLTKIKRWVFAAESTRPQSIRKAQRDVQDIEVILDWLAKNNLHIDLGSYPDKPKEDLLSGVRKLHQMHANLRPLLETTLEAKDFALINN</sequence>
<evidence type="ECO:0008006" key="3">
    <source>
        <dbReference type="Google" id="ProtNLM"/>
    </source>
</evidence>